<keyword evidence="4" id="KW-1185">Reference proteome</keyword>
<evidence type="ECO:0000313" key="4">
    <source>
        <dbReference type="Proteomes" id="UP001526430"/>
    </source>
</evidence>
<protein>
    <submittedName>
        <fullName evidence="3">Uncharacterized protein</fullName>
    </submittedName>
</protein>
<evidence type="ECO:0000256" key="2">
    <source>
        <dbReference type="SAM" id="SignalP"/>
    </source>
</evidence>
<feature type="signal peptide" evidence="2">
    <location>
        <begin position="1"/>
        <end position="23"/>
    </location>
</feature>
<comment type="caution">
    <text evidence="3">The sequence shown here is derived from an EMBL/GenBank/DDBJ whole genome shotgun (WGS) entry which is preliminary data.</text>
</comment>
<accession>A0ABT3NT44</accession>
<sequence length="77" mass="7802">MTFRTTALRVAALICNAAPVARAQADCAASGLAAVPSFTSAPVRSAAAIPCWRASRRACPPSPRPSPIGAAQQRIGA</sequence>
<evidence type="ECO:0000256" key="1">
    <source>
        <dbReference type="SAM" id="MobiDB-lite"/>
    </source>
</evidence>
<name>A0ABT3NT44_9PROT</name>
<dbReference type="Proteomes" id="UP001526430">
    <property type="component" value="Unassembled WGS sequence"/>
</dbReference>
<keyword evidence="2" id="KW-0732">Signal</keyword>
<dbReference type="EMBL" id="JAPFQI010000003">
    <property type="protein sequence ID" value="MCW8085331.1"/>
    <property type="molecule type" value="Genomic_DNA"/>
</dbReference>
<evidence type="ECO:0000313" key="3">
    <source>
        <dbReference type="EMBL" id="MCW8085331.1"/>
    </source>
</evidence>
<proteinExistence type="predicted"/>
<feature type="region of interest" description="Disordered" evidence="1">
    <location>
        <begin position="57"/>
        <end position="77"/>
    </location>
</feature>
<gene>
    <name evidence="3" type="ORF">OF850_06820</name>
</gene>
<feature type="chain" id="PRO_5046389269" evidence="2">
    <location>
        <begin position="24"/>
        <end position="77"/>
    </location>
</feature>
<reference evidence="3 4" key="1">
    <citation type="submission" date="2022-10" db="EMBL/GenBank/DDBJ databases">
        <title>Roseococcus glaciei nov., sp. nov., isolated from glacier.</title>
        <authorList>
            <person name="Liu Q."/>
            <person name="Xin Y.-H."/>
        </authorList>
    </citation>
    <scope>NUCLEOTIDE SEQUENCE [LARGE SCALE GENOMIC DNA]</scope>
    <source>
        <strain evidence="3 4">MDT2-1-1</strain>
    </source>
</reference>
<dbReference type="RefSeq" id="WP_301589209.1">
    <property type="nucleotide sequence ID" value="NZ_JAPFQI010000003.1"/>
</dbReference>
<organism evidence="3 4">
    <name type="scientific">Sabulicella glaciei</name>
    <dbReference type="NCBI Taxonomy" id="2984948"/>
    <lineage>
        <taxon>Bacteria</taxon>
        <taxon>Pseudomonadati</taxon>
        <taxon>Pseudomonadota</taxon>
        <taxon>Alphaproteobacteria</taxon>
        <taxon>Acetobacterales</taxon>
        <taxon>Acetobacteraceae</taxon>
        <taxon>Sabulicella</taxon>
    </lineage>
</organism>